<accession>A0ACB7T5D1</accession>
<reference evidence="1" key="1">
    <citation type="submission" date="2020-05" db="EMBL/GenBank/DDBJ databases">
        <title>Large-scale comparative analyses of tick genomes elucidate their genetic diversity and vector capacities.</title>
        <authorList>
            <person name="Jia N."/>
            <person name="Wang J."/>
            <person name="Shi W."/>
            <person name="Du L."/>
            <person name="Sun Y."/>
            <person name="Zhan W."/>
            <person name="Jiang J."/>
            <person name="Wang Q."/>
            <person name="Zhang B."/>
            <person name="Ji P."/>
            <person name="Sakyi L.B."/>
            <person name="Cui X."/>
            <person name="Yuan T."/>
            <person name="Jiang B."/>
            <person name="Yang W."/>
            <person name="Lam T.T.-Y."/>
            <person name="Chang Q."/>
            <person name="Ding S."/>
            <person name="Wang X."/>
            <person name="Zhu J."/>
            <person name="Ruan X."/>
            <person name="Zhao L."/>
            <person name="Wei J."/>
            <person name="Que T."/>
            <person name="Du C."/>
            <person name="Cheng J."/>
            <person name="Dai P."/>
            <person name="Han X."/>
            <person name="Huang E."/>
            <person name="Gao Y."/>
            <person name="Liu J."/>
            <person name="Shao H."/>
            <person name="Ye R."/>
            <person name="Li L."/>
            <person name="Wei W."/>
            <person name="Wang X."/>
            <person name="Wang C."/>
            <person name="Yang T."/>
            <person name="Huo Q."/>
            <person name="Li W."/>
            <person name="Guo W."/>
            <person name="Chen H."/>
            <person name="Zhou L."/>
            <person name="Ni X."/>
            <person name="Tian J."/>
            <person name="Zhou Y."/>
            <person name="Sheng Y."/>
            <person name="Liu T."/>
            <person name="Pan Y."/>
            <person name="Xia L."/>
            <person name="Li J."/>
            <person name="Zhao F."/>
            <person name="Cao W."/>
        </authorList>
    </citation>
    <scope>NUCLEOTIDE SEQUENCE</scope>
    <source>
        <strain evidence="1">Hyas-2018</strain>
    </source>
</reference>
<name>A0ACB7T5D1_HYAAI</name>
<comment type="caution">
    <text evidence="1">The sequence shown here is derived from an EMBL/GenBank/DDBJ whole genome shotgun (WGS) entry which is preliminary data.</text>
</comment>
<sequence length="114" mass="11808">MDEERLLLRVAAANESRCECPLAIAGPAGTHCSGSIALRIGARRCRTLVLSLEAIAALRRRAYAASGVGAAAGRRPEPVGDGKADPPPQVQKPPKGDPPEEVTPPNTSTSTLTT</sequence>
<evidence type="ECO:0000313" key="2">
    <source>
        <dbReference type="Proteomes" id="UP000821845"/>
    </source>
</evidence>
<organism evidence="1 2">
    <name type="scientific">Hyalomma asiaticum</name>
    <name type="common">Tick</name>
    <dbReference type="NCBI Taxonomy" id="266040"/>
    <lineage>
        <taxon>Eukaryota</taxon>
        <taxon>Metazoa</taxon>
        <taxon>Ecdysozoa</taxon>
        <taxon>Arthropoda</taxon>
        <taxon>Chelicerata</taxon>
        <taxon>Arachnida</taxon>
        <taxon>Acari</taxon>
        <taxon>Parasitiformes</taxon>
        <taxon>Ixodida</taxon>
        <taxon>Ixodoidea</taxon>
        <taxon>Ixodidae</taxon>
        <taxon>Hyalomminae</taxon>
        <taxon>Hyalomma</taxon>
    </lineage>
</organism>
<protein>
    <submittedName>
        <fullName evidence="1">Uncharacterized protein</fullName>
    </submittedName>
</protein>
<dbReference type="EMBL" id="CM023491">
    <property type="protein sequence ID" value="KAH6941331.1"/>
    <property type="molecule type" value="Genomic_DNA"/>
</dbReference>
<evidence type="ECO:0000313" key="1">
    <source>
        <dbReference type="EMBL" id="KAH6941331.1"/>
    </source>
</evidence>
<dbReference type="Proteomes" id="UP000821845">
    <property type="component" value="Chromosome 11"/>
</dbReference>
<keyword evidence="2" id="KW-1185">Reference proteome</keyword>
<proteinExistence type="predicted"/>
<gene>
    <name evidence="1" type="ORF">HPB50_016306</name>
</gene>